<dbReference type="Proteomes" id="UP000183832">
    <property type="component" value="Unassembled WGS sequence"/>
</dbReference>
<keyword evidence="2" id="KW-1185">Reference proteome</keyword>
<evidence type="ECO:0000313" key="2">
    <source>
        <dbReference type="Proteomes" id="UP000183832"/>
    </source>
</evidence>
<dbReference type="EMBL" id="CVRI01000047">
    <property type="protein sequence ID" value="CRK97149.1"/>
    <property type="molecule type" value="Genomic_DNA"/>
</dbReference>
<dbReference type="AlphaFoldDB" id="A0A1J1IA38"/>
<protein>
    <submittedName>
        <fullName evidence="1">CLUMA_CG010546, isoform A</fullName>
    </submittedName>
</protein>
<evidence type="ECO:0000313" key="1">
    <source>
        <dbReference type="EMBL" id="CRK97149.1"/>
    </source>
</evidence>
<proteinExistence type="predicted"/>
<sequence>MKKSKELKQEAEHVTQVAWFYKIVSRIRESFLGNVTESCGMTSSTIFEEVLGMEPFNDNITMENLLEKKPQWNVVMLCLTS</sequence>
<organism evidence="1 2">
    <name type="scientific">Clunio marinus</name>
    <dbReference type="NCBI Taxonomy" id="568069"/>
    <lineage>
        <taxon>Eukaryota</taxon>
        <taxon>Metazoa</taxon>
        <taxon>Ecdysozoa</taxon>
        <taxon>Arthropoda</taxon>
        <taxon>Hexapoda</taxon>
        <taxon>Insecta</taxon>
        <taxon>Pterygota</taxon>
        <taxon>Neoptera</taxon>
        <taxon>Endopterygota</taxon>
        <taxon>Diptera</taxon>
        <taxon>Nematocera</taxon>
        <taxon>Chironomoidea</taxon>
        <taxon>Chironomidae</taxon>
        <taxon>Clunio</taxon>
    </lineage>
</organism>
<reference evidence="1 2" key="1">
    <citation type="submission" date="2015-04" db="EMBL/GenBank/DDBJ databases">
        <authorList>
            <person name="Syromyatnikov M.Y."/>
            <person name="Popov V.N."/>
        </authorList>
    </citation>
    <scope>NUCLEOTIDE SEQUENCE [LARGE SCALE GENOMIC DNA]</scope>
</reference>
<name>A0A1J1IA38_9DIPT</name>
<gene>
    <name evidence="1" type="ORF">CLUMA_CG010546</name>
</gene>
<accession>A0A1J1IA38</accession>